<keyword evidence="4" id="KW-1185">Reference proteome</keyword>
<reference evidence="3" key="1">
    <citation type="submission" date="2013-08" db="EMBL/GenBank/DDBJ databases">
        <title>Gene expansion shapes genome architecture in the human pathogen Lichtheimia corymbifera: an evolutionary genomics analysis in the ancient terrestrial Mucorales (Mucoromycotina).</title>
        <authorList>
            <person name="Schwartze V.U."/>
            <person name="Winter S."/>
            <person name="Shelest E."/>
            <person name="Marcet-Houben M."/>
            <person name="Horn F."/>
            <person name="Wehner S."/>
            <person name="Hoffmann K."/>
            <person name="Riege K."/>
            <person name="Sammeth M."/>
            <person name="Nowrousian M."/>
            <person name="Valiante V."/>
            <person name="Linde J."/>
            <person name="Jacobsen I.D."/>
            <person name="Marz M."/>
            <person name="Brakhage A.A."/>
            <person name="Gabaldon T."/>
            <person name="Bocker S."/>
            <person name="Voigt K."/>
        </authorList>
    </citation>
    <scope>NUCLEOTIDE SEQUENCE [LARGE SCALE GENOMIC DNA]</scope>
    <source>
        <strain evidence="3">FSU 9682</strain>
    </source>
</reference>
<gene>
    <name evidence="3" type="ORF">LCOR_09684.1</name>
</gene>
<evidence type="ECO:0000256" key="1">
    <source>
        <dbReference type="SAM" id="MobiDB-lite"/>
    </source>
</evidence>
<dbReference type="AlphaFoldDB" id="A0A068SAH4"/>
<dbReference type="VEuPathDB" id="FungiDB:LCOR_09684.1"/>
<evidence type="ECO:0000313" key="3">
    <source>
        <dbReference type="EMBL" id="CDH58837.1"/>
    </source>
</evidence>
<protein>
    <recommendedName>
        <fullName evidence="2">Nuclear pore complex protein NUP96 C-terminal domain-containing protein</fullName>
    </recommendedName>
</protein>
<dbReference type="Proteomes" id="UP000027586">
    <property type="component" value="Unassembled WGS sequence"/>
</dbReference>
<accession>A0A068SAH4</accession>
<name>A0A068SAH4_9FUNG</name>
<proteinExistence type="predicted"/>
<feature type="compositionally biased region" description="Polar residues" evidence="1">
    <location>
        <begin position="1"/>
        <end position="15"/>
    </location>
</feature>
<evidence type="ECO:0000259" key="2">
    <source>
        <dbReference type="Pfam" id="PF12110"/>
    </source>
</evidence>
<organism evidence="3 4">
    <name type="scientific">Lichtheimia corymbifera JMRC:FSU:9682</name>
    <dbReference type="NCBI Taxonomy" id="1263082"/>
    <lineage>
        <taxon>Eukaryota</taxon>
        <taxon>Fungi</taxon>
        <taxon>Fungi incertae sedis</taxon>
        <taxon>Mucoromycota</taxon>
        <taxon>Mucoromycotina</taxon>
        <taxon>Mucoromycetes</taxon>
        <taxon>Mucorales</taxon>
        <taxon>Lichtheimiaceae</taxon>
        <taxon>Lichtheimia</taxon>
    </lineage>
</organism>
<evidence type="ECO:0000313" key="4">
    <source>
        <dbReference type="Proteomes" id="UP000027586"/>
    </source>
</evidence>
<sequence>MIASASSSKRPLTTESFERDPPGKFPKTFHTNGKPDSTASSAKDNFFQRDDDREHALQATAVSSNVERDGVTMLKKLRERREELKRLYIGLLKKMTEEATLDEHGQLCARSTKRWTSIVSIPGFEQLPDNDQIAWQLCTLLFDPQPDSEQRLRQFRNWLLNYVSIRADTAAEYASLHNHDDPYAPIFIYLTYGSLQGAANAAIQGPVKDNELAHMIASSPAPFKELYTMYKERLDELVRSGHFDRFTPYQQRIWRVLCGDMTILDDDSIHLDWRQAFVLYMMYGPIQNDDDKDVVDRLDALIGLYIDCFENPFYYRMSHESNDETNPQDRPTWYTVLKFWRRLQYHPEQLHLDRHPIHLDDWSPWLGVCFSIFFPNVFPRTKVTEWMQRVSQQLRKVGATNEDIPSILAPYMGLL</sequence>
<feature type="domain" description="Nuclear pore complex protein NUP96 C-terminal" evidence="2">
    <location>
        <begin position="186"/>
        <end position="338"/>
    </location>
</feature>
<feature type="region of interest" description="Disordered" evidence="1">
    <location>
        <begin position="1"/>
        <end position="43"/>
    </location>
</feature>
<dbReference type="EMBL" id="CBTN010000061">
    <property type="protein sequence ID" value="CDH58837.1"/>
    <property type="molecule type" value="Genomic_DNA"/>
</dbReference>
<dbReference type="OrthoDB" id="3797628at2759"/>
<dbReference type="InterPro" id="IPR021967">
    <property type="entry name" value="Nup98_C"/>
</dbReference>
<comment type="caution">
    <text evidence="3">The sequence shown here is derived from an EMBL/GenBank/DDBJ whole genome shotgun (WGS) entry which is preliminary data.</text>
</comment>
<dbReference type="Pfam" id="PF12110">
    <property type="entry name" value="Nup96"/>
    <property type="match status" value="1"/>
</dbReference>
<feature type="compositionally biased region" description="Polar residues" evidence="1">
    <location>
        <begin position="29"/>
        <end position="43"/>
    </location>
</feature>